<evidence type="ECO:0000313" key="3">
    <source>
        <dbReference type="Proteomes" id="UP000593966"/>
    </source>
</evidence>
<evidence type="ECO:0000313" key="2">
    <source>
        <dbReference type="EMBL" id="QOW45741.1"/>
    </source>
</evidence>
<reference evidence="2 3" key="1">
    <citation type="submission" date="2020-02" db="EMBL/GenBank/DDBJ databases">
        <title>Tigecycline-resistant Acinetobacter species from pigs and migratory birds.</title>
        <authorList>
            <person name="Chen C."/>
            <person name="Sun J."/>
            <person name="Liao X.-P."/>
            <person name="Liu Y.-H."/>
        </authorList>
    </citation>
    <scope>NUCLEOTIDE SEQUENCE [LARGE SCALE GENOMIC DNA]</scope>
    <source>
        <strain evidence="2 3">YH12207_T</strain>
    </source>
</reference>
<name>A0A7S7AHA3_9GAMM</name>
<evidence type="ECO:0000313" key="1">
    <source>
        <dbReference type="EMBL" id="QOW45505.1"/>
    </source>
</evidence>
<dbReference type="EMBL" id="CP048659">
    <property type="protein sequence ID" value="QOW45741.1"/>
    <property type="molecule type" value="Genomic_DNA"/>
</dbReference>
<dbReference type="AlphaFoldDB" id="A0A7S7AHA3"/>
<dbReference type="EMBL" id="CP048659">
    <property type="protein sequence ID" value="QOW45505.1"/>
    <property type="molecule type" value="Genomic_DNA"/>
</dbReference>
<dbReference type="Proteomes" id="UP000593966">
    <property type="component" value="Chromosome"/>
</dbReference>
<proteinExistence type="predicted"/>
<keyword evidence="3" id="KW-1185">Reference proteome</keyword>
<sequence length="114" mass="13272">MGINQLKPAAIVRDEMGVWSHPDYCAYLDKHHVDEESISKKDWDEMLRYFNIETVVFFLESSVSSDDWEKMMDECDISKWNPVAPNGFFLIDIHFGEDDAYALFAREIRAETAS</sequence>
<protein>
    <submittedName>
        <fullName evidence="2">Uncharacterized protein</fullName>
    </submittedName>
</protein>
<gene>
    <name evidence="1" type="ORF">G0028_06095</name>
    <name evidence="2" type="ORF">G0028_07455</name>
</gene>
<dbReference type="RefSeq" id="WP_180044823.1">
    <property type="nucleotide sequence ID" value="NZ_CP048659.1"/>
</dbReference>
<accession>A0A7S7AHA3</accession>
<organism evidence="2 3">
    <name type="scientific">Acinetobacter piscicola</name>
    <dbReference type="NCBI Taxonomy" id="2006115"/>
    <lineage>
        <taxon>Bacteria</taxon>
        <taxon>Pseudomonadati</taxon>
        <taxon>Pseudomonadota</taxon>
        <taxon>Gammaproteobacteria</taxon>
        <taxon>Moraxellales</taxon>
        <taxon>Moraxellaceae</taxon>
        <taxon>Acinetobacter</taxon>
    </lineage>
</organism>